<sequence>MTLSLRLVVLGALWLAYCGGASKLAAKAGLDDEAAVAAAAFKEDTLASNMLPEQEPPHVTKGPGKPAKPTKPPAAKNAPTAAKGPRNEFDLALRTVKRCAR</sequence>
<gene>
    <name evidence="3" type="ORF">pipiens_009649</name>
</gene>
<dbReference type="Proteomes" id="UP001562425">
    <property type="component" value="Unassembled WGS sequence"/>
</dbReference>
<feature type="compositionally biased region" description="Low complexity" evidence="1">
    <location>
        <begin position="60"/>
        <end position="84"/>
    </location>
</feature>
<reference evidence="3 4" key="1">
    <citation type="submission" date="2024-05" db="EMBL/GenBank/DDBJ databases">
        <title>Culex pipiens pipiens assembly and annotation.</title>
        <authorList>
            <person name="Alout H."/>
            <person name="Durand T."/>
        </authorList>
    </citation>
    <scope>NUCLEOTIDE SEQUENCE [LARGE SCALE GENOMIC DNA]</scope>
    <source>
        <strain evidence="3">HA-2024</strain>
        <tissue evidence="3">Whole body</tissue>
    </source>
</reference>
<evidence type="ECO:0000256" key="1">
    <source>
        <dbReference type="SAM" id="MobiDB-lite"/>
    </source>
</evidence>
<evidence type="ECO:0000313" key="4">
    <source>
        <dbReference type="Proteomes" id="UP001562425"/>
    </source>
</evidence>
<organism evidence="3 4">
    <name type="scientific">Culex pipiens pipiens</name>
    <name type="common">Northern house mosquito</name>
    <dbReference type="NCBI Taxonomy" id="38569"/>
    <lineage>
        <taxon>Eukaryota</taxon>
        <taxon>Metazoa</taxon>
        <taxon>Ecdysozoa</taxon>
        <taxon>Arthropoda</taxon>
        <taxon>Hexapoda</taxon>
        <taxon>Insecta</taxon>
        <taxon>Pterygota</taxon>
        <taxon>Neoptera</taxon>
        <taxon>Endopterygota</taxon>
        <taxon>Diptera</taxon>
        <taxon>Nematocera</taxon>
        <taxon>Culicoidea</taxon>
        <taxon>Culicidae</taxon>
        <taxon>Culicinae</taxon>
        <taxon>Culicini</taxon>
        <taxon>Culex</taxon>
        <taxon>Culex</taxon>
    </lineage>
</organism>
<name>A0ABD1DE95_CULPP</name>
<dbReference type="EMBL" id="JBEHCU010006229">
    <property type="protein sequence ID" value="KAL1397595.1"/>
    <property type="molecule type" value="Genomic_DNA"/>
</dbReference>
<accession>A0ABD1DE95</accession>
<proteinExistence type="predicted"/>
<evidence type="ECO:0000256" key="2">
    <source>
        <dbReference type="SAM" id="SignalP"/>
    </source>
</evidence>
<dbReference type="AlphaFoldDB" id="A0ABD1DE95"/>
<feature type="chain" id="PRO_5044862381" evidence="2">
    <location>
        <begin position="22"/>
        <end position="101"/>
    </location>
</feature>
<keyword evidence="2" id="KW-0732">Signal</keyword>
<protein>
    <submittedName>
        <fullName evidence="3">Uncharacterized protein</fullName>
    </submittedName>
</protein>
<comment type="caution">
    <text evidence="3">The sequence shown here is derived from an EMBL/GenBank/DDBJ whole genome shotgun (WGS) entry which is preliminary data.</text>
</comment>
<feature type="region of interest" description="Disordered" evidence="1">
    <location>
        <begin position="47"/>
        <end position="88"/>
    </location>
</feature>
<feature type="signal peptide" evidence="2">
    <location>
        <begin position="1"/>
        <end position="21"/>
    </location>
</feature>
<keyword evidence="4" id="KW-1185">Reference proteome</keyword>
<evidence type="ECO:0000313" key="3">
    <source>
        <dbReference type="EMBL" id="KAL1397595.1"/>
    </source>
</evidence>